<evidence type="ECO:0000313" key="1">
    <source>
        <dbReference type="EMBL" id="GAG10366.1"/>
    </source>
</evidence>
<dbReference type="EMBL" id="BARS01022027">
    <property type="protein sequence ID" value="GAG10366.1"/>
    <property type="molecule type" value="Genomic_DNA"/>
</dbReference>
<protein>
    <submittedName>
        <fullName evidence="1">Uncharacterized protein</fullName>
    </submittedName>
</protein>
<dbReference type="SUPFAM" id="SSF53649">
    <property type="entry name" value="Alkaline phosphatase-like"/>
    <property type="match status" value="1"/>
</dbReference>
<dbReference type="Gene3D" id="3.40.720.10">
    <property type="entry name" value="Alkaline Phosphatase, subunit A"/>
    <property type="match status" value="1"/>
</dbReference>
<dbReference type="AlphaFoldDB" id="X0WCG9"/>
<comment type="caution">
    <text evidence="1">The sequence shown here is derived from an EMBL/GenBank/DDBJ whole genome shotgun (WGS) entry which is preliminary data.</text>
</comment>
<sequence>GLIKGGRVDRFIYTEGIKGKAVRVEDKYKYIRWKRGFARTWLSVDGTVERQKVEEELYDLKNDAEEENNLAGKDTKLLQQMRNLLGDFTIKEPMVNRLIFTPGDDTFSGNIEAEGKIIILKTVDPPSEIHLAEDLKNLRFKITPRGSRTELLFEVQPPGAAVKISIYINGKKLSKEKILIGALSLPLKPNPMWIDAREDNPILKADPFDPFDKLRANACWPPEDTRGPWVHFSRIPYEDWTHPVRRKTKITNLGVRGVLEGWGYISPNE</sequence>
<dbReference type="InterPro" id="IPR017850">
    <property type="entry name" value="Alkaline_phosphatase_core_sf"/>
</dbReference>
<name>X0WCG9_9ZZZZ</name>
<reference evidence="1" key="1">
    <citation type="journal article" date="2014" name="Front. Microbiol.">
        <title>High frequency of phylogenetically diverse reductive dehalogenase-homologous genes in deep subseafloor sedimentary metagenomes.</title>
        <authorList>
            <person name="Kawai M."/>
            <person name="Futagami T."/>
            <person name="Toyoda A."/>
            <person name="Takaki Y."/>
            <person name="Nishi S."/>
            <person name="Hori S."/>
            <person name="Arai W."/>
            <person name="Tsubouchi T."/>
            <person name="Morono Y."/>
            <person name="Uchiyama I."/>
            <person name="Ito T."/>
            <person name="Fujiyama A."/>
            <person name="Inagaki F."/>
            <person name="Takami H."/>
        </authorList>
    </citation>
    <scope>NUCLEOTIDE SEQUENCE</scope>
    <source>
        <strain evidence="1">Expedition CK06-06</strain>
    </source>
</reference>
<gene>
    <name evidence="1" type="ORF">S01H1_35265</name>
</gene>
<organism evidence="1">
    <name type="scientific">marine sediment metagenome</name>
    <dbReference type="NCBI Taxonomy" id="412755"/>
    <lineage>
        <taxon>unclassified sequences</taxon>
        <taxon>metagenomes</taxon>
        <taxon>ecological metagenomes</taxon>
    </lineage>
</organism>
<feature type="non-terminal residue" evidence="1">
    <location>
        <position position="1"/>
    </location>
</feature>
<accession>X0WCG9</accession>
<proteinExistence type="predicted"/>